<dbReference type="PROSITE" id="PS50110">
    <property type="entry name" value="RESPONSE_REGULATORY"/>
    <property type="match status" value="1"/>
</dbReference>
<keyword evidence="2" id="KW-0805">Transcription regulation</keyword>
<dbReference type="GeneID" id="90924904"/>
<dbReference type="PRINTS" id="PR00038">
    <property type="entry name" value="HTHLUXR"/>
</dbReference>
<gene>
    <name evidence="9" type="primary">nreC_2</name>
    <name evidence="9" type="ORF">BG653_04068</name>
    <name evidence="10" type="ORF">CP981_16550</name>
</gene>
<dbReference type="InterPro" id="IPR058245">
    <property type="entry name" value="NreC/VraR/RcsB-like_REC"/>
</dbReference>
<name>A0AAE6NHX7_STRPT</name>
<dbReference type="Proteomes" id="UP000325458">
    <property type="component" value="Chromosome"/>
</dbReference>
<sequence length="245" mass="25910">MSDSVAPIKVLVADDQRVTREGLMLLVGLNAGMEVVGGAADGAEAVALALEHHPDIVLMDLAMPGTDGLAATRTLREEAPAIAVLVLTTYADDASVFPVLRAGAKGYLTKDAGADEIEQAIRAVHNGRVWMDPVVQERLVTAVTSGLPPQSEAVPNGDAPASPTTAPEPAQPRWDILAPLPERLTAREAEVLALIAQGLSNAEISERLFLSRATVKTHINRIFAKTGVRDRAQAVRYAYRAGLAD</sequence>
<reference evidence="10 12" key="2">
    <citation type="submission" date="2017-09" db="EMBL/GenBank/DDBJ databases">
        <authorList>
            <person name="Lee N."/>
            <person name="Cho B.-K."/>
        </authorList>
    </citation>
    <scope>NUCLEOTIDE SEQUENCE [LARGE SCALE GENOMIC DNA]</scope>
    <source>
        <strain evidence="10 12">ATCC 23948</strain>
    </source>
</reference>
<dbReference type="GO" id="GO:0006355">
    <property type="term" value="P:regulation of DNA-templated transcription"/>
    <property type="evidence" value="ECO:0007669"/>
    <property type="project" value="InterPro"/>
</dbReference>
<dbReference type="GO" id="GO:0000160">
    <property type="term" value="P:phosphorelay signal transduction system"/>
    <property type="evidence" value="ECO:0007669"/>
    <property type="project" value="InterPro"/>
</dbReference>
<evidence type="ECO:0000256" key="4">
    <source>
        <dbReference type="ARBA" id="ARBA00023163"/>
    </source>
</evidence>
<dbReference type="SUPFAM" id="SSF46894">
    <property type="entry name" value="C-terminal effector domain of the bipartite response regulators"/>
    <property type="match status" value="1"/>
</dbReference>
<evidence type="ECO:0000313" key="11">
    <source>
        <dbReference type="Proteomes" id="UP000194225"/>
    </source>
</evidence>
<reference evidence="9 11" key="1">
    <citation type="submission" date="2016-09" db="EMBL/GenBank/DDBJ databases">
        <title>Streptomyces platensis DSM40041, a candidate organism with high potential of specific P450 cytochromes.</title>
        <authorList>
            <person name="Grumaz C."/>
            <person name="Vainshtein Y."/>
            <person name="Kirstahler P."/>
            <person name="Sohn K."/>
        </authorList>
    </citation>
    <scope>NUCLEOTIDE SEQUENCE [LARGE SCALE GENOMIC DNA]</scope>
    <source>
        <strain evidence="9 11">DSM 40041</strain>
    </source>
</reference>
<dbReference type="SMART" id="SM00448">
    <property type="entry name" value="REC"/>
    <property type="match status" value="1"/>
</dbReference>
<dbReference type="InterPro" id="IPR000792">
    <property type="entry name" value="Tscrpt_reg_LuxR_C"/>
</dbReference>
<dbReference type="KEGG" id="spla:CP981_16550"/>
<dbReference type="InterPro" id="IPR016032">
    <property type="entry name" value="Sig_transdc_resp-reg_C-effctor"/>
</dbReference>
<dbReference type="PROSITE" id="PS00622">
    <property type="entry name" value="HTH_LUXR_1"/>
    <property type="match status" value="1"/>
</dbReference>
<dbReference type="Pfam" id="PF00072">
    <property type="entry name" value="Response_reg"/>
    <property type="match status" value="1"/>
</dbReference>
<evidence type="ECO:0000256" key="6">
    <source>
        <dbReference type="SAM" id="MobiDB-lite"/>
    </source>
</evidence>
<feature type="modified residue" description="4-aspartylphosphate" evidence="5">
    <location>
        <position position="60"/>
    </location>
</feature>
<accession>A0AAE6NHX7</accession>
<feature type="region of interest" description="Disordered" evidence="6">
    <location>
        <begin position="146"/>
        <end position="172"/>
    </location>
</feature>
<dbReference type="InterPro" id="IPR039420">
    <property type="entry name" value="WalR-like"/>
</dbReference>
<dbReference type="RefSeq" id="WP_085925760.1">
    <property type="nucleotide sequence ID" value="NZ_BAABSS010000019.1"/>
</dbReference>
<evidence type="ECO:0000313" key="9">
    <source>
        <dbReference type="EMBL" id="OSY44466.1"/>
    </source>
</evidence>
<feature type="domain" description="Response regulatory" evidence="8">
    <location>
        <begin position="9"/>
        <end position="125"/>
    </location>
</feature>
<feature type="domain" description="HTH luxR-type" evidence="7">
    <location>
        <begin position="177"/>
        <end position="242"/>
    </location>
</feature>
<evidence type="ECO:0000259" key="8">
    <source>
        <dbReference type="PROSITE" id="PS50110"/>
    </source>
</evidence>
<keyword evidence="4" id="KW-0804">Transcription</keyword>
<dbReference type="EMBL" id="MIGA01000027">
    <property type="protein sequence ID" value="OSY44466.1"/>
    <property type="molecule type" value="Genomic_DNA"/>
</dbReference>
<dbReference type="CDD" id="cd17535">
    <property type="entry name" value="REC_NarL-like"/>
    <property type="match status" value="1"/>
</dbReference>
<dbReference type="PROSITE" id="PS50043">
    <property type="entry name" value="HTH_LUXR_2"/>
    <property type="match status" value="1"/>
</dbReference>
<evidence type="ECO:0000256" key="1">
    <source>
        <dbReference type="ARBA" id="ARBA00022553"/>
    </source>
</evidence>
<dbReference type="PANTHER" id="PTHR43214">
    <property type="entry name" value="TWO-COMPONENT RESPONSE REGULATOR"/>
    <property type="match status" value="1"/>
</dbReference>
<dbReference type="Gene3D" id="3.40.50.2300">
    <property type="match status" value="1"/>
</dbReference>
<evidence type="ECO:0000256" key="5">
    <source>
        <dbReference type="PROSITE-ProRule" id="PRU00169"/>
    </source>
</evidence>
<feature type="compositionally biased region" description="Low complexity" evidence="6">
    <location>
        <begin position="159"/>
        <end position="172"/>
    </location>
</feature>
<evidence type="ECO:0000256" key="3">
    <source>
        <dbReference type="ARBA" id="ARBA00023125"/>
    </source>
</evidence>
<dbReference type="InterPro" id="IPR001789">
    <property type="entry name" value="Sig_transdc_resp-reg_receiver"/>
</dbReference>
<proteinExistence type="predicted"/>
<evidence type="ECO:0000313" key="10">
    <source>
        <dbReference type="EMBL" id="QEV53062.1"/>
    </source>
</evidence>
<dbReference type="SMART" id="SM00421">
    <property type="entry name" value="HTH_LUXR"/>
    <property type="match status" value="1"/>
</dbReference>
<protein>
    <submittedName>
        <fullName evidence="10">DNA-binding response regulator</fullName>
    </submittedName>
    <submittedName>
        <fullName evidence="9">Oxygen regulatory protein NreC</fullName>
    </submittedName>
</protein>
<organism evidence="10 12">
    <name type="scientific">Streptomyces platensis</name>
    <dbReference type="NCBI Taxonomy" id="58346"/>
    <lineage>
        <taxon>Bacteria</taxon>
        <taxon>Bacillati</taxon>
        <taxon>Actinomycetota</taxon>
        <taxon>Actinomycetes</taxon>
        <taxon>Kitasatosporales</taxon>
        <taxon>Streptomycetaceae</taxon>
        <taxon>Streptomyces</taxon>
    </lineage>
</organism>
<dbReference type="SUPFAM" id="SSF52172">
    <property type="entry name" value="CheY-like"/>
    <property type="match status" value="1"/>
</dbReference>
<dbReference type="GO" id="GO:0003677">
    <property type="term" value="F:DNA binding"/>
    <property type="evidence" value="ECO:0007669"/>
    <property type="project" value="UniProtKB-KW"/>
</dbReference>
<evidence type="ECO:0000256" key="2">
    <source>
        <dbReference type="ARBA" id="ARBA00023015"/>
    </source>
</evidence>
<dbReference type="EMBL" id="CP023691">
    <property type="protein sequence ID" value="QEV53062.1"/>
    <property type="molecule type" value="Genomic_DNA"/>
</dbReference>
<keyword evidence="11" id="KW-1185">Reference proteome</keyword>
<evidence type="ECO:0000313" key="12">
    <source>
        <dbReference type="Proteomes" id="UP000325458"/>
    </source>
</evidence>
<dbReference type="AlphaFoldDB" id="A0AAE6NHX7"/>
<evidence type="ECO:0000259" key="7">
    <source>
        <dbReference type="PROSITE" id="PS50043"/>
    </source>
</evidence>
<keyword evidence="1 5" id="KW-0597">Phosphoprotein</keyword>
<keyword evidence="3 10" id="KW-0238">DNA-binding</keyword>
<dbReference type="CDD" id="cd06170">
    <property type="entry name" value="LuxR_C_like"/>
    <property type="match status" value="1"/>
</dbReference>
<dbReference type="Proteomes" id="UP000194225">
    <property type="component" value="Unassembled WGS sequence"/>
</dbReference>
<dbReference type="Pfam" id="PF00196">
    <property type="entry name" value="GerE"/>
    <property type="match status" value="1"/>
</dbReference>
<dbReference type="InterPro" id="IPR011006">
    <property type="entry name" value="CheY-like_superfamily"/>
</dbReference>
<dbReference type="PANTHER" id="PTHR43214:SF24">
    <property type="entry name" value="TRANSCRIPTIONAL REGULATORY PROTEIN NARL-RELATED"/>
    <property type="match status" value="1"/>
</dbReference>